<dbReference type="PROSITE" id="PS50075">
    <property type="entry name" value="CARRIER"/>
    <property type="match status" value="1"/>
</dbReference>
<sequence length="85" mass="9162">MTPPEKVESQVREIIASVLGSSAPSEIRLDAELHEIGVESLSILAIVVRVEEECGIKIGDSELFEASLKRVGDLVELVQSNMANS</sequence>
<dbReference type="Pfam" id="PF00550">
    <property type="entry name" value="PP-binding"/>
    <property type="match status" value="1"/>
</dbReference>
<name>A0A059W1E6_STRNR</name>
<dbReference type="InterPro" id="IPR006162">
    <property type="entry name" value="Ppantetheine_attach_site"/>
</dbReference>
<evidence type="ECO:0000313" key="1">
    <source>
        <dbReference type="EMBL" id="GCB89324.1"/>
    </source>
</evidence>
<dbReference type="SUPFAM" id="SSF47336">
    <property type="entry name" value="ACP-like"/>
    <property type="match status" value="1"/>
</dbReference>
<comment type="caution">
    <text evidence="1">The sequence shown here is derived from an EMBL/GenBank/DDBJ whole genome shotgun (WGS) entry which is preliminary data.</text>
</comment>
<dbReference type="Proteomes" id="UP000288351">
    <property type="component" value="Unassembled WGS sequence"/>
</dbReference>
<dbReference type="AlphaFoldDB" id="A0A059W1E6"/>
<dbReference type="PROSITE" id="PS00012">
    <property type="entry name" value="PHOSPHOPANTETHEINE"/>
    <property type="match status" value="1"/>
</dbReference>
<gene>
    <name evidence="1" type="primary">acpP_1</name>
    <name evidence="1" type="ORF">SALB_01998</name>
</gene>
<protein>
    <submittedName>
        <fullName evidence="1">Acyl carrier protein</fullName>
    </submittedName>
</protein>
<reference evidence="1 2" key="1">
    <citation type="journal article" date="2019" name="Microbiol. Resour. Announc.">
        <title>Draft Genome Sequence of the Most Traditional epsilon-Poly-l-Lysine Producer, Streptomyces albulus NBRC14147.</title>
        <authorList>
            <person name="Yamanaka K."/>
            <person name="Hamano Y."/>
        </authorList>
    </citation>
    <scope>NUCLEOTIDE SEQUENCE [LARGE SCALE GENOMIC DNA]</scope>
    <source>
        <strain evidence="1 2">NBRC 14147</strain>
    </source>
</reference>
<dbReference type="Gene3D" id="1.10.1200.10">
    <property type="entry name" value="ACP-like"/>
    <property type="match status" value="1"/>
</dbReference>
<dbReference type="InterPro" id="IPR009081">
    <property type="entry name" value="PP-bd_ACP"/>
</dbReference>
<dbReference type="EMBL" id="BHXC01000006">
    <property type="protein sequence ID" value="GCB89324.1"/>
    <property type="molecule type" value="Genomic_DNA"/>
</dbReference>
<dbReference type="RefSeq" id="WP_157846738.1">
    <property type="nucleotide sequence ID" value="NZ_BHXC01000006.1"/>
</dbReference>
<dbReference type="STRING" id="68570.DC74_1194"/>
<evidence type="ECO:0000313" key="2">
    <source>
        <dbReference type="Proteomes" id="UP000288351"/>
    </source>
</evidence>
<proteinExistence type="predicted"/>
<accession>A0A059W1E6</accession>
<dbReference type="InterPro" id="IPR036736">
    <property type="entry name" value="ACP-like_sf"/>
</dbReference>
<organism evidence="1 2">
    <name type="scientific">Streptomyces noursei</name>
    <name type="common">Streptomyces albulus</name>
    <dbReference type="NCBI Taxonomy" id="1971"/>
    <lineage>
        <taxon>Bacteria</taxon>
        <taxon>Bacillati</taxon>
        <taxon>Actinomycetota</taxon>
        <taxon>Actinomycetes</taxon>
        <taxon>Kitasatosporales</taxon>
        <taxon>Streptomycetaceae</taxon>
        <taxon>Streptomyces</taxon>
    </lineage>
</organism>
<dbReference type="eggNOG" id="ENOG503234B">
    <property type="taxonomic scope" value="Bacteria"/>
</dbReference>